<keyword evidence="5" id="KW-1185">Reference proteome</keyword>
<sequence>MGGGKKNVPRVKGNARPASSSRAADLADPASVSLFRANPSLAFNQLLNQGTNGGGQAVYSSADSSGTGSNYSTRPSTPDSFLSSASHSGDAAMELLLKKLNKRDPQTRIRALEETKTLVEDRSVNNLQLLTHAWPRLYQRCAVTSERRLRLLANQVNTILVTKLGRHIQPILATLLPPWLLTFFDPITDVAQEARSGYEKLFKPDKRVKALVKCRESIMTYLTKNICQHTADSLVDPKLADAEERRRIYERIVSSSFRALSHLVQTIPPDQWPTPRHDLDALLDENRFWEKCYHSAPIIRRSAYGVLSSLTSYYPEALDSRQSYLGHAFIRKAVMDKDPTTHQELWEALTL</sequence>
<dbReference type="InterPro" id="IPR011989">
    <property type="entry name" value="ARM-like"/>
</dbReference>
<comment type="catalytic activity">
    <reaction evidence="1">
        <text>S-ubiquitinyl-[E2 ubiquitin-conjugating enzyme]-L-cysteine + [acceptor protein]-L-lysine = [E2 ubiquitin-conjugating enzyme]-L-cysteine + N(6)-ubiquitinyl-[acceptor protein]-L-lysine.</text>
        <dbReference type="EC" id="2.3.2.27"/>
    </reaction>
</comment>
<name>A0A9W8AGU2_9FUNG</name>
<keyword evidence="1" id="KW-0479">Metal-binding</keyword>
<comment type="subunit">
    <text evidence="1">Component of the ribosome quality control complex (RQC).</text>
</comment>
<evidence type="ECO:0000256" key="2">
    <source>
        <dbReference type="SAM" id="MobiDB-lite"/>
    </source>
</evidence>
<keyword evidence="1" id="KW-0833">Ubl conjugation pathway</keyword>
<comment type="function">
    <text evidence="1">E3 ubiquitin-protein ligase. Component of the ribosome quality control complex (RQC), a ribosome-associated complex that mediates ubiquitination and extraction of incompletely synthesized nascent chains for proteasomal degradation.</text>
</comment>
<feature type="domain" description="E3 ubiquitin-protein ligase listerin N-terminal" evidence="3">
    <location>
        <begin position="93"/>
        <end position="350"/>
    </location>
</feature>
<dbReference type="GO" id="GO:0061630">
    <property type="term" value="F:ubiquitin protein ligase activity"/>
    <property type="evidence" value="ECO:0007669"/>
    <property type="project" value="UniProtKB-UniRule"/>
</dbReference>
<reference evidence="4" key="1">
    <citation type="submission" date="2022-07" db="EMBL/GenBank/DDBJ databases">
        <title>Phylogenomic reconstructions and comparative analyses of Kickxellomycotina fungi.</title>
        <authorList>
            <person name="Reynolds N.K."/>
            <person name="Stajich J.E."/>
            <person name="Barry K."/>
            <person name="Grigoriev I.V."/>
            <person name="Crous P."/>
            <person name="Smith M.E."/>
        </authorList>
    </citation>
    <scope>NUCLEOTIDE SEQUENCE</scope>
    <source>
        <strain evidence="4">RSA 1196</strain>
    </source>
</reference>
<proteinExistence type="inferred from homology"/>
<dbReference type="InterPro" id="IPR016024">
    <property type="entry name" value="ARM-type_fold"/>
</dbReference>
<dbReference type="GO" id="GO:0008270">
    <property type="term" value="F:zinc ion binding"/>
    <property type="evidence" value="ECO:0007669"/>
    <property type="project" value="UniProtKB-KW"/>
</dbReference>
<feature type="non-terminal residue" evidence="4">
    <location>
        <position position="351"/>
    </location>
</feature>
<evidence type="ECO:0000313" key="4">
    <source>
        <dbReference type="EMBL" id="KAJ1951836.1"/>
    </source>
</evidence>
<dbReference type="InterPro" id="IPR054476">
    <property type="entry name" value="Ltn1_N"/>
</dbReference>
<keyword evidence="1" id="KW-0808">Transferase</keyword>
<dbReference type="PANTHER" id="PTHR12389">
    <property type="entry name" value="ZINC FINGER PROTEIN 294"/>
    <property type="match status" value="1"/>
</dbReference>
<accession>A0A9W8AGU2</accession>
<evidence type="ECO:0000259" key="3">
    <source>
        <dbReference type="Pfam" id="PF22958"/>
    </source>
</evidence>
<comment type="similarity">
    <text evidence="1">Belongs to the LTN1 family.</text>
</comment>
<dbReference type="SUPFAM" id="SSF48371">
    <property type="entry name" value="ARM repeat"/>
    <property type="match status" value="1"/>
</dbReference>
<comment type="pathway">
    <text evidence="1">Protein modification; protein ubiquitination.</text>
</comment>
<keyword evidence="1" id="KW-0863">Zinc-finger</keyword>
<gene>
    <name evidence="4" type="ORF">IWQ62_006359</name>
</gene>
<keyword evidence="1" id="KW-0862">Zinc</keyword>
<dbReference type="EC" id="2.3.2.27" evidence="1"/>
<feature type="region of interest" description="Disordered" evidence="2">
    <location>
        <begin position="56"/>
        <end position="85"/>
    </location>
</feature>
<dbReference type="OrthoDB" id="6108at2759"/>
<dbReference type="GO" id="GO:1990116">
    <property type="term" value="P:ribosome-associated ubiquitin-dependent protein catabolic process"/>
    <property type="evidence" value="ECO:0007669"/>
    <property type="project" value="UniProtKB-UniRule"/>
</dbReference>
<dbReference type="Gene3D" id="1.25.10.10">
    <property type="entry name" value="Leucine-rich Repeat Variant"/>
    <property type="match status" value="1"/>
</dbReference>
<protein>
    <recommendedName>
        <fullName evidence="1">E3 ubiquitin-protein ligase listerin</fullName>
        <ecNumber evidence="1">2.3.2.27</ecNumber>
    </recommendedName>
    <alternativeName>
        <fullName evidence="1">RING-type E3 ubiquitin transferase listerin</fullName>
    </alternativeName>
</protein>
<dbReference type="Proteomes" id="UP001150925">
    <property type="component" value="Unassembled WGS sequence"/>
</dbReference>
<dbReference type="GO" id="GO:0005829">
    <property type="term" value="C:cytosol"/>
    <property type="evidence" value="ECO:0007669"/>
    <property type="project" value="UniProtKB-UniRule"/>
</dbReference>
<dbReference type="GO" id="GO:0072344">
    <property type="term" value="P:rescue of stalled ribosome"/>
    <property type="evidence" value="ECO:0007669"/>
    <property type="project" value="UniProtKB-UniRule"/>
</dbReference>
<dbReference type="InterPro" id="IPR039795">
    <property type="entry name" value="LTN1/Rkr1"/>
</dbReference>
<dbReference type="Pfam" id="PF22958">
    <property type="entry name" value="Ltn1_1st"/>
    <property type="match status" value="1"/>
</dbReference>
<dbReference type="EMBL" id="JANBPY010003403">
    <property type="protein sequence ID" value="KAJ1951836.1"/>
    <property type="molecule type" value="Genomic_DNA"/>
</dbReference>
<dbReference type="AlphaFoldDB" id="A0A9W8AGU2"/>
<dbReference type="GO" id="GO:0043023">
    <property type="term" value="F:ribosomal large subunit binding"/>
    <property type="evidence" value="ECO:0007669"/>
    <property type="project" value="TreeGrafter"/>
</dbReference>
<feature type="compositionally biased region" description="Polar residues" evidence="2">
    <location>
        <begin position="58"/>
        <end position="85"/>
    </location>
</feature>
<dbReference type="PANTHER" id="PTHR12389:SF0">
    <property type="entry name" value="E3 UBIQUITIN-PROTEIN LIGASE LISTERIN"/>
    <property type="match status" value="1"/>
</dbReference>
<evidence type="ECO:0000313" key="5">
    <source>
        <dbReference type="Proteomes" id="UP001150925"/>
    </source>
</evidence>
<evidence type="ECO:0000256" key="1">
    <source>
        <dbReference type="RuleBase" id="RU367090"/>
    </source>
</evidence>
<organism evidence="4 5">
    <name type="scientific">Dispira parvispora</name>
    <dbReference type="NCBI Taxonomy" id="1520584"/>
    <lineage>
        <taxon>Eukaryota</taxon>
        <taxon>Fungi</taxon>
        <taxon>Fungi incertae sedis</taxon>
        <taxon>Zoopagomycota</taxon>
        <taxon>Kickxellomycotina</taxon>
        <taxon>Dimargaritomycetes</taxon>
        <taxon>Dimargaritales</taxon>
        <taxon>Dimargaritaceae</taxon>
        <taxon>Dispira</taxon>
    </lineage>
</organism>
<comment type="caution">
    <text evidence="4">The sequence shown here is derived from an EMBL/GenBank/DDBJ whole genome shotgun (WGS) entry which is preliminary data.</text>
</comment>
<dbReference type="GO" id="GO:1990112">
    <property type="term" value="C:RQC complex"/>
    <property type="evidence" value="ECO:0007669"/>
    <property type="project" value="UniProtKB-UniRule"/>
</dbReference>
<feature type="region of interest" description="Disordered" evidence="2">
    <location>
        <begin position="1"/>
        <end position="28"/>
    </location>
</feature>